<feature type="region of interest" description="Disordered" evidence="1">
    <location>
        <begin position="169"/>
        <end position="206"/>
    </location>
</feature>
<dbReference type="GO" id="GO:0006171">
    <property type="term" value="P:cAMP biosynthetic process"/>
    <property type="evidence" value="ECO:0007669"/>
    <property type="project" value="TreeGrafter"/>
</dbReference>
<dbReference type="PROSITE" id="PS50125">
    <property type="entry name" value="GUANYLATE_CYCLASE_2"/>
    <property type="match status" value="1"/>
</dbReference>
<feature type="compositionally biased region" description="Basic and acidic residues" evidence="1">
    <location>
        <begin position="176"/>
        <end position="192"/>
    </location>
</feature>
<keyword evidence="2" id="KW-1133">Transmembrane helix</keyword>
<evidence type="ECO:0000256" key="2">
    <source>
        <dbReference type="SAM" id="Phobius"/>
    </source>
</evidence>
<dbReference type="CDD" id="cd07302">
    <property type="entry name" value="CHD"/>
    <property type="match status" value="1"/>
</dbReference>
<dbReference type="GO" id="GO:0035556">
    <property type="term" value="P:intracellular signal transduction"/>
    <property type="evidence" value="ECO:0007669"/>
    <property type="project" value="InterPro"/>
</dbReference>
<proteinExistence type="predicted"/>
<evidence type="ECO:0000259" key="3">
    <source>
        <dbReference type="PROSITE" id="PS50125"/>
    </source>
</evidence>
<comment type="caution">
    <text evidence="4">The sequence shown here is derived from an EMBL/GenBank/DDBJ whole genome shotgun (WGS) entry which is preliminary data.</text>
</comment>
<dbReference type="InterPro" id="IPR001054">
    <property type="entry name" value="A/G_cyclase"/>
</dbReference>
<dbReference type="Pfam" id="PF00211">
    <property type="entry name" value="Guanylate_cyc"/>
    <property type="match status" value="1"/>
</dbReference>
<organism evidence="4 5">
    <name type="scientific">Roseibium aggregatum</name>
    <dbReference type="NCBI Taxonomy" id="187304"/>
    <lineage>
        <taxon>Bacteria</taxon>
        <taxon>Pseudomonadati</taxon>
        <taxon>Pseudomonadota</taxon>
        <taxon>Alphaproteobacteria</taxon>
        <taxon>Hyphomicrobiales</taxon>
        <taxon>Stappiaceae</taxon>
        <taxon>Roseibium</taxon>
    </lineage>
</organism>
<dbReference type="RefSeq" id="WP_190290565.1">
    <property type="nucleotide sequence ID" value="NZ_JABFCZ010000006.1"/>
</dbReference>
<sequence length="289" mass="32267">MRAKRRLAAVMCADVAHYARLMEVDEDGTLDRLKSYREIMSQLAERHNGRIVNTWGDAVIIEFSSVVEAVQCAVEIQTELSLRNADLPDARKMEFRIGLNLGDLMVEGDDIYGDGVNVAARLQELAPRGGILLSQSVYDQVRSKMALGFEPLGLQQVKNVSEPVETYAVRLGGRNAPEEDGTRADQEERHSESGSTHNGDGAGHRAGDRDVAAFANGFEQARAWLMRQPRVVRRCVFMIGFFFLLNLLTTGLSPLWFVWPSLPFFVAVMWHLFSGKGDRKFRGGSHQPD</sequence>
<name>A0A926P2K5_9HYPH</name>
<dbReference type="EMBL" id="JABFCZ010000006">
    <property type="protein sequence ID" value="MBD1545891.1"/>
    <property type="molecule type" value="Genomic_DNA"/>
</dbReference>
<evidence type="ECO:0000256" key="1">
    <source>
        <dbReference type="SAM" id="MobiDB-lite"/>
    </source>
</evidence>
<keyword evidence="2" id="KW-0812">Transmembrane</keyword>
<dbReference type="AlphaFoldDB" id="A0A926P2K5"/>
<feature type="domain" description="Guanylate cyclase" evidence="3">
    <location>
        <begin position="9"/>
        <end position="123"/>
    </location>
</feature>
<dbReference type="GO" id="GO:0004016">
    <property type="term" value="F:adenylate cyclase activity"/>
    <property type="evidence" value="ECO:0007669"/>
    <property type="project" value="UniProtKB-ARBA"/>
</dbReference>
<dbReference type="PANTHER" id="PTHR43081">
    <property type="entry name" value="ADENYLATE CYCLASE, TERMINAL-DIFFERENTIATION SPECIFIC-RELATED"/>
    <property type="match status" value="1"/>
</dbReference>
<keyword evidence="2" id="KW-0472">Membrane</keyword>
<dbReference type="InterPro" id="IPR050697">
    <property type="entry name" value="Adenylyl/Guanylyl_Cyclase_3/4"/>
</dbReference>
<reference evidence="4" key="1">
    <citation type="submission" date="2020-05" db="EMBL/GenBank/DDBJ databases">
        <title>Identification of trans-AT polyketide cluster in two marine bacteria, producers of a novel glutaramide-containing polyketide sesbanimide D and analogs.</title>
        <authorList>
            <person name="Kacar D."/>
            <person name="Rodriguez P."/>
            <person name="Canedo L."/>
            <person name="Gonzalez E."/>
            <person name="Galan B."/>
            <person name="De La Calle F."/>
            <person name="Garcia J.L."/>
        </authorList>
    </citation>
    <scope>NUCLEOTIDE SEQUENCE</scope>
    <source>
        <strain evidence="4">PHM038</strain>
    </source>
</reference>
<dbReference type="Proteomes" id="UP000598467">
    <property type="component" value="Unassembled WGS sequence"/>
</dbReference>
<feature type="transmembrane region" description="Helical" evidence="2">
    <location>
        <begin position="231"/>
        <end position="249"/>
    </location>
</feature>
<accession>A0A926P2K5</accession>
<gene>
    <name evidence="4" type="ORF">HK439_06425</name>
</gene>
<dbReference type="Gene3D" id="3.30.70.1230">
    <property type="entry name" value="Nucleotide cyclase"/>
    <property type="match status" value="1"/>
</dbReference>
<evidence type="ECO:0000313" key="5">
    <source>
        <dbReference type="Proteomes" id="UP000598467"/>
    </source>
</evidence>
<protein>
    <submittedName>
        <fullName evidence="4">Adenylate/guanylate cyclase domain-containing protein</fullName>
    </submittedName>
</protein>
<dbReference type="InterPro" id="IPR029787">
    <property type="entry name" value="Nucleotide_cyclase"/>
</dbReference>
<evidence type="ECO:0000313" key="4">
    <source>
        <dbReference type="EMBL" id="MBD1545891.1"/>
    </source>
</evidence>
<dbReference type="PANTHER" id="PTHR43081:SF19">
    <property type="entry name" value="PH-SENSITIVE ADENYLATE CYCLASE RV1264"/>
    <property type="match status" value="1"/>
</dbReference>
<dbReference type="SUPFAM" id="SSF55073">
    <property type="entry name" value="Nucleotide cyclase"/>
    <property type="match status" value="1"/>
</dbReference>